<feature type="transmembrane region" description="Helical" evidence="7">
    <location>
        <begin position="40"/>
        <end position="63"/>
    </location>
</feature>
<keyword evidence="5 7" id="KW-0472">Membrane</keyword>
<accession>A0A6G4V9J5</accession>
<dbReference type="Pfam" id="PF02687">
    <property type="entry name" value="FtsX"/>
    <property type="match status" value="1"/>
</dbReference>
<keyword evidence="10" id="KW-1185">Reference proteome</keyword>
<feature type="transmembrane region" description="Helical" evidence="7">
    <location>
        <begin position="747"/>
        <end position="768"/>
    </location>
</feature>
<evidence type="ECO:0000256" key="5">
    <source>
        <dbReference type="ARBA" id="ARBA00023136"/>
    </source>
</evidence>
<feature type="transmembrane region" description="Helical" evidence="7">
    <location>
        <begin position="406"/>
        <end position="436"/>
    </location>
</feature>
<evidence type="ECO:0000259" key="8">
    <source>
        <dbReference type="Pfam" id="PF02687"/>
    </source>
</evidence>
<dbReference type="PANTHER" id="PTHR30572">
    <property type="entry name" value="MEMBRANE COMPONENT OF TRANSPORTER-RELATED"/>
    <property type="match status" value="1"/>
</dbReference>
<evidence type="ECO:0000256" key="7">
    <source>
        <dbReference type="SAM" id="Phobius"/>
    </source>
</evidence>
<dbReference type="GO" id="GO:0022857">
    <property type="term" value="F:transmembrane transporter activity"/>
    <property type="evidence" value="ECO:0007669"/>
    <property type="project" value="TreeGrafter"/>
</dbReference>
<feature type="transmembrane region" description="Helical" evidence="7">
    <location>
        <begin position="383"/>
        <end position="400"/>
    </location>
</feature>
<feature type="transmembrane region" description="Helical" evidence="7">
    <location>
        <begin position="241"/>
        <end position="266"/>
    </location>
</feature>
<dbReference type="AlphaFoldDB" id="A0A6G4V9J5"/>
<dbReference type="Proteomes" id="UP000472335">
    <property type="component" value="Unassembled WGS sequence"/>
</dbReference>
<reference evidence="9 10" key="1">
    <citation type="submission" date="2020-02" db="EMBL/GenBank/DDBJ databases">
        <title>Whole-genome analyses of novel actinobacteria.</title>
        <authorList>
            <person name="Sahin N."/>
            <person name="Gencbay T."/>
        </authorList>
    </citation>
    <scope>NUCLEOTIDE SEQUENCE [LARGE SCALE GENOMIC DNA]</scope>
    <source>
        <strain evidence="9 10">HC44</strain>
    </source>
</reference>
<evidence type="ECO:0000256" key="2">
    <source>
        <dbReference type="ARBA" id="ARBA00022475"/>
    </source>
</evidence>
<gene>
    <name evidence="9" type="ORF">G5C60_25130</name>
</gene>
<keyword evidence="4 7" id="KW-1133">Transmembrane helix</keyword>
<dbReference type="InterPro" id="IPR003838">
    <property type="entry name" value="ABC3_permease_C"/>
</dbReference>
<comment type="subcellular location">
    <subcellularLocation>
        <location evidence="1">Cell membrane</location>
        <topology evidence="1">Multi-pass membrane protein</topology>
    </subcellularLocation>
</comment>
<feature type="transmembrane region" description="Helical" evidence="7">
    <location>
        <begin position="287"/>
        <end position="314"/>
    </location>
</feature>
<feature type="transmembrane region" description="Helical" evidence="7">
    <location>
        <begin position="695"/>
        <end position="716"/>
    </location>
</feature>
<evidence type="ECO:0000256" key="1">
    <source>
        <dbReference type="ARBA" id="ARBA00004651"/>
    </source>
</evidence>
<sequence length="815" mass="84714">MSAATLAPAPNRPPGGGLPARLAVVRWAWRLLRREWRQQILLVSLVGFAVAAAVCGLAAANAYPESAAGTFGSAQQRVRLEDTSRLQGQIAAARGKLEPIEVIGHREVTIPGSVRPLDLRAQDPHGRYGTPMLRLIGGRYPSDGTEIALTRSAAELFHTRPGADVTLDGQRLEVVGLVENPQKLGEIFALAAAAEDRVAGRAATTAVVLADVPADVFADYRKSDNSPKFVQEHRTFNGAPVAAVFALATVVLLLVSLVAAAGFAVLAQRRLRQLGILASIGATARHVRLVLLAHGALTGVCAVAVGSLVGVAAWLPLAPHMEQAVGHRIDRLALPWTLVVLLALIAVLAPTAAAWWPARALARIPAAQALSARTPRPVRARQSVWAAAALLAAGLGSLAAAHQSNALLICLGIIAVVGGLLLLSPLLVRLLAATAVRLPFTPRLALRGLGRYQARSGAALAAITLAIGIPVAVSVLAAASQVSAERGNLAGSQLLVRIGSDEPVVPRLSTAELGRVQRAIDQYTAALGGSATPLVMAYDPKSPQTGAGDSEAAAGQPTVEVGRQSGPHTWNSSAAYVATPEAARRFGFELTPADADTTLFTPAAGRLDLLNTVRRDLVARTEHYRGSAYTSVPDAFLTPAALGRYGWSTITAGWFVQAPHDLTKTQLTAARELAIENGLVNEVRDQQDGLATLRWASVAGGALLALGVLAMTVGTIRGEAADELRTLTATGATTTIRRGLTAATAGFLALAGVLLGTAGAYAILLAAFADDLSRLGHVPYVPLALTLIGLPIAAAATAWSVSGREPGSMTRRRLE</sequence>
<evidence type="ECO:0000256" key="3">
    <source>
        <dbReference type="ARBA" id="ARBA00022692"/>
    </source>
</evidence>
<dbReference type="GO" id="GO:0005886">
    <property type="term" value="C:plasma membrane"/>
    <property type="evidence" value="ECO:0007669"/>
    <property type="project" value="UniProtKB-SubCell"/>
</dbReference>
<evidence type="ECO:0000256" key="4">
    <source>
        <dbReference type="ARBA" id="ARBA00022989"/>
    </source>
</evidence>
<evidence type="ECO:0000313" key="10">
    <source>
        <dbReference type="Proteomes" id="UP000472335"/>
    </source>
</evidence>
<feature type="domain" description="ABC3 transporter permease C-terminal" evidence="8">
    <location>
        <begin position="246"/>
        <end position="365"/>
    </location>
</feature>
<evidence type="ECO:0000313" key="9">
    <source>
        <dbReference type="EMBL" id="NGO10788.1"/>
    </source>
</evidence>
<comment type="similarity">
    <text evidence="6">Belongs to the ABC-4 integral membrane protein family.</text>
</comment>
<dbReference type="EMBL" id="JAAKZY010000084">
    <property type="protein sequence ID" value="NGO10788.1"/>
    <property type="molecule type" value="Genomic_DNA"/>
</dbReference>
<dbReference type="PANTHER" id="PTHR30572:SF4">
    <property type="entry name" value="ABC TRANSPORTER PERMEASE YTRF"/>
    <property type="match status" value="1"/>
</dbReference>
<proteinExistence type="inferred from homology"/>
<evidence type="ECO:0000256" key="6">
    <source>
        <dbReference type="ARBA" id="ARBA00038076"/>
    </source>
</evidence>
<dbReference type="InterPro" id="IPR050250">
    <property type="entry name" value="Macrolide_Exporter_MacB"/>
</dbReference>
<protein>
    <submittedName>
        <fullName evidence="9">FtsX-like permease family protein</fullName>
    </submittedName>
</protein>
<dbReference type="RefSeq" id="WP_165263107.1">
    <property type="nucleotide sequence ID" value="NZ_JAAKZY010000084.1"/>
</dbReference>
<feature type="transmembrane region" description="Helical" evidence="7">
    <location>
        <begin position="780"/>
        <end position="802"/>
    </location>
</feature>
<keyword evidence="2" id="KW-1003">Cell membrane</keyword>
<keyword evidence="3 7" id="KW-0812">Transmembrane</keyword>
<name>A0A6G4V9J5_9ACTN</name>
<comment type="caution">
    <text evidence="9">The sequence shown here is derived from an EMBL/GenBank/DDBJ whole genome shotgun (WGS) entry which is preliminary data.</text>
</comment>
<feature type="transmembrane region" description="Helical" evidence="7">
    <location>
        <begin position="334"/>
        <end position="356"/>
    </location>
</feature>
<feature type="transmembrane region" description="Helical" evidence="7">
    <location>
        <begin position="457"/>
        <end position="479"/>
    </location>
</feature>
<organism evidence="9 10">
    <name type="scientific">Streptomyces scabichelini</name>
    <dbReference type="NCBI Taxonomy" id="2711217"/>
    <lineage>
        <taxon>Bacteria</taxon>
        <taxon>Bacillati</taxon>
        <taxon>Actinomycetota</taxon>
        <taxon>Actinomycetes</taxon>
        <taxon>Kitasatosporales</taxon>
        <taxon>Streptomycetaceae</taxon>
        <taxon>Streptomyces</taxon>
    </lineage>
</organism>